<dbReference type="PANTHER" id="PTHR36766:SF42">
    <property type="entry name" value="NB-ARC DOMAIN DISEASE RESISTANCE PROTEIN"/>
    <property type="match status" value="1"/>
</dbReference>
<keyword evidence="1" id="KW-0611">Plant defense</keyword>
<evidence type="ECO:0000313" key="3">
    <source>
        <dbReference type="EMBL" id="KAK4727327.1"/>
    </source>
</evidence>
<dbReference type="GO" id="GO:0043531">
    <property type="term" value="F:ADP binding"/>
    <property type="evidence" value="ECO:0007669"/>
    <property type="project" value="InterPro"/>
</dbReference>
<evidence type="ECO:0000259" key="2">
    <source>
        <dbReference type="Pfam" id="PF00931"/>
    </source>
</evidence>
<comment type="caution">
    <text evidence="3">The sequence shown here is derived from an EMBL/GenBank/DDBJ whole genome shotgun (WGS) entry which is preliminary data.</text>
</comment>
<dbReference type="AlphaFoldDB" id="A0AAV9LNL2"/>
<dbReference type="InterPro" id="IPR027417">
    <property type="entry name" value="P-loop_NTPase"/>
</dbReference>
<evidence type="ECO:0000256" key="1">
    <source>
        <dbReference type="ARBA" id="ARBA00022821"/>
    </source>
</evidence>
<feature type="domain" description="NB-ARC" evidence="2">
    <location>
        <begin position="13"/>
        <end position="85"/>
    </location>
</feature>
<gene>
    <name evidence="3" type="ORF">R3W88_032244</name>
</gene>
<organism evidence="3 4">
    <name type="scientific">Solanum pinnatisectum</name>
    <name type="common">tansyleaf nightshade</name>
    <dbReference type="NCBI Taxonomy" id="50273"/>
    <lineage>
        <taxon>Eukaryota</taxon>
        <taxon>Viridiplantae</taxon>
        <taxon>Streptophyta</taxon>
        <taxon>Embryophyta</taxon>
        <taxon>Tracheophyta</taxon>
        <taxon>Spermatophyta</taxon>
        <taxon>Magnoliopsida</taxon>
        <taxon>eudicotyledons</taxon>
        <taxon>Gunneridae</taxon>
        <taxon>Pentapetalae</taxon>
        <taxon>asterids</taxon>
        <taxon>lamiids</taxon>
        <taxon>Solanales</taxon>
        <taxon>Solanaceae</taxon>
        <taxon>Solanoideae</taxon>
        <taxon>Solaneae</taxon>
        <taxon>Solanum</taxon>
    </lineage>
</organism>
<evidence type="ECO:0000313" key="4">
    <source>
        <dbReference type="Proteomes" id="UP001311915"/>
    </source>
</evidence>
<reference evidence="3 4" key="1">
    <citation type="submission" date="2023-10" db="EMBL/GenBank/DDBJ databases">
        <title>Genome-Wide Identification Analysis in wild type Solanum Pinnatisectum Reveals Some Genes Defensing Phytophthora Infestans.</title>
        <authorList>
            <person name="Sun C."/>
        </authorList>
    </citation>
    <scope>NUCLEOTIDE SEQUENCE [LARGE SCALE GENOMIC DNA]</scope>
    <source>
        <strain evidence="3">LQN</strain>
        <tissue evidence="3">Leaf</tissue>
    </source>
</reference>
<dbReference type="InterPro" id="IPR002182">
    <property type="entry name" value="NB-ARC"/>
</dbReference>
<accession>A0AAV9LNL2</accession>
<dbReference type="Gene3D" id="3.40.50.300">
    <property type="entry name" value="P-loop containing nucleotide triphosphate hydrolases"/>
    <property type="match status" value="1"/>
</dbReference>
<sequence>MQLLRKEFHLHEKIIERQVVRPETVLPILGMGRLGKTTLSQMVFNYQRVTEHFNPKIWICVSEDFNEKRLIKAIVESIEETSLDEMNLSPLQKICLS</sequence>
<dbReference type="EMBL" id="JAWPEI010000005">
    <property type="protein sequence ID" value="KAK4727327.1"/>
    <property type="molecule type" value="Genomic_DNA"/>
</dbReference>
<keyword evidence="4" id="KW-1185">Reference proteome</keyword>
<dbReference type="PANTHER" id="PTHR36766">
    <property type="entry name" value="PLANT BROAD-SPECTRUM MILDEW RESISTANCE PROTEIN RPW8"/>
    <property type="match status" value="1"/>
</dbReference>
<dbReference type="Proteomes" id="UP001311915">
    <property type="component" value="Unassembled WGS sequence"/>
</dbReference>
<proteinExistence type="predicted"/>
<name>A0AAV9LNL2_9SOLN</name>
<dbReference type="SUPFAM" id="SSF52540">
    <property type="entry name" value="P-loop containing nucleoside triphosphate hydrolases"/>
    <property type="match status" value="1"/>
</dbReference>
<dbReference type="GO" id="GO:0006952">
    <property type="term" value="P:defense response"/>
    <property type="evidence" value="ECO:0007669"/>
    <property type="project" value="UniProtKB-KW"/>
</dbReference>
<dbReference type="Pfam" id="PF00931">
    <property type="entry name" value="NB-ARC"/>
    <property type="match status" value="1"/>
</dbReference>
<protein>
    <recommendedName>
        <fullName evidence="2">NB-ARC domain-containing protein</fullName>
    </recommendedName>
</protein>